<dbReference type="Proteomes" id="UP000315369">
    <property type="component" value="Unassembled WGS sequence"/>
</dbReference>
<evidence type="ECO:0000313" key="2">
    <source>
        <dbReference type="EMBL" id="TQF16960.1"/>
    </source>
</evidence>
<name>A0A540X6Z3_9BACT</name>
<organism evidence="2 3">
    <name type="scientific">Myxococcus llanfairpwllgwyngyllgogerychwyrndrobwllllantysiliogogogochensis</name>
    <dbReference type="NCBI Taxonomy" id="2590453"/>
    <lineage>
        <taxon>Bacteria</taxon>
        <taxon>Pseudomonadati</taxon>
        <taxon>Myxococcota</taxon>
        <taxon>Myxococcia</taxon>
        <taxon>Myxococcales</taxon>
        <taxon>Cystobacterineae</taxon>
        <taxon>Myxococcaceae</taxon>
        <taxon>Myxococcus</taxon>
    </lineage>
</organism>
<feature type="domain" description="Immunity protein 52" evidence="1">
    <location>
        <begin position="3"/>
        <end position="233"/>
    </location>
</feature>
<dbReference type="InterPro" id="IPR028969">
    <property type="entry name" value="Imm52"/>
</dbReference>
<evidence type="ECO:0000313" key="3">
    <source>
        <dbReference type="Proteomes" id="UP000315369"/>
    </source>
</evidence>
<protein>
    <recommendedName>
        <fullName evidence="1">Immunity protein 52 domain-containing protein</fullName>
    </recommendedName>
</protein>
<keyword evidence="3" id="KW-1185">Reference proteome</keyword>
<accession>A0A540X6Z3</accession>
<reference evidence="2 3" key="1">
    <citation type="submission" date="2019-06" db="EMBL/GenBank/DDBJ databases">
        <authorList>
            <person name="Livingstone P."/>
            <person name="Whitworth D."/>
        </authorList>
    </citation>
    <scope>NUCLEOTIDE SEQUENCE [LARGE SCALE GENOMIC DNA]</scope>
    <source>
        <strain evidence="2 3">AM401</strain>
    </source>
</reference>
<dbReference type="Pfam" id="PF15579">
    <property type="entry name" value="Imm52"/>
    <property type="match status" value="1"/>
</dbReference>
<dbReference type="EMBL" id="VIFM01000015">
    <property type="protein sequence ID" value="TQF16960.1"/>
    <property type="molecule type" value="Genomic_DNA"/>
</dbReference>
<evidence type="ECO:0000259" key="1">
    <source>
        <dbReference type="Pfam" id="PF15579"/>
    </source>
</evidence>
<dbReference type="AlphaFoldDB" id="A0A540X6Z3"/>
<gene>
    <name evidence="2" type="ORF">FJV41_05960</name>
</gene>
<sequence>MTETYYSGVYWPGRPEPLDAYSRRAALLFRSLSSVDPSLARWFEQAASRDAAINGAFVPVAETLLGLFTKKKYRLADGELFFAAWNGESNASSVVNISCGSPSPETVDLCVLTPPAKGDAAERLLSAAVLTQVMSAMVLAWDPDWGVFTSDNHRDDVSEFADTGTFVGWGTYLSRNRGKVPPLPSPVRIEPVADKGTLIILTPERFTVSNPEHVALAERVRELLDQAGLLKPLHAQP</sequence>
<proteinExistence type="predicted"/>
<dbReference type="RefSeq" id="WP_141641434.1">
    <property type="nucleotide sequence ID" value="NZ_VIFM01000015.1"/>
</dbReference>
<dbReference type="OrthoDB" id="5521128at2"/>
<comment type="caution">
    <text evidence="2">The sequence shown here is derived from an EMBL/GenBank/DDBJ whole genome shotgun (WGS) entry which is preliminary data.</text>
</comment>